<sequence>MHEDSSRPLPTGPDPTAGGPVGNDAGAGTRTPPTDATSWWNGDPMVPAAPGEDTPPAAGAPEPGGSVPWDAGEPDMPTAAVLVSVVERLAAIEATLTDFHRRADHREAVIDRLHEERLEQRSGVRRALLDPIVTDLIRLYDGLSAESERMSGGGDSRTSNLLASFADDVELALERCGFDLVRPQPGDRFQSGAQLAASVVPTDDPARHNTVAEVTQVGVLERDTGRVRRPARTRVFRSRRPGSEGSDATEASPATPAPPAPPAPTAPTPPSPAQSGL</sequence>
<accession>A0A1S1PYI6</accession>
<feature type="compositionally biased region" description="Basic residues" evidence="1">
    <location>
        <begin position="227"/>
        <end position="240"/>
    </location>
</feature>
<feature type="compositionally biased region" description="Low complexity" evidence="1">
    <location>
        <begin position="48"/>
        <end position="65"/>
    </location>
</feature>
<proteinExistence type="predicted"/>
<feature type="region of interest" description="Disordered" evidence="1">
    <location>
        <begin position="223"/>
        <end position="277"/>
    </location>
</feature>
<dbReference type="Proteomes" id="UP000179769">
    <property type="component" value="Unassembled WGS sequence"/>
</dbReference>
<evidence type="ECO:0000256" key="1">
    <source>
        <dbReference type="SAM" id="MobiDB-lite"/>
    </source>
</evidence>
<dbReference type="RefSeq" id="WP_071065133.1">
    <property type="nucleotide sequence ID" value="NZ_MAXA01000227.1"/>
</dbReference>
<feature type="compositionally biased region" description="Pro residues" evidence="1">
    <location>
        <begin position="255"/>
        <end position="277"/>
    </location>
</feature>
<comment type="caution">
    <text evidence="2">The sequence shown here is derived from an EMBL/GenBank/DDBJ whole genome shotgun (WGS) entry which is preliminary data.</text>
</comment>
<evidence type="ECO:0008006" key="4">
    <source>
        <dbReference type="Google" id="ProtNLM"/>
    </source>
</evidence>
<feature type="compositionally biased region" description="Polar residues" evidence="1">
    <location>
        <begin position="31"/>
        <end position="40"/>
    </location>
</feature>
<feature type="region of interest" description="Disordered" evidence="1">
    <location>
        <begin position="1"/>
        <end position="75"/>
    </location>
</feature>
<evidence type="ECO:0000313" key="2">
    <source>
        <dbReference type="EMBL" id="OHV26379.1"/>
    </source>
</evidence>
<name>A0A1S1PYI6_9ACTN</name>
<evidence type="ECO:0000313" key="3">
    <source>
        <dbReference type="Proteomes" id="UP000179769"/>
    </source>
</evidence>
<gene>
    <name evidence="2" type="ORF">BBK14_21360</name>
</gene>
<reference evidence="3" key="1">
    <citation type="submission" date="2016-07" db="EMBL/GenBank/DDBJ databases">
        <title>Frankia sp. NRRL B-16219 Genome sequencing.</title>
        <authorList>
            <person name="Ghodhbane-Gtari F."/>
            <person name="Swanson E."/>
            <person name="Gueddou A."/>
            <person name="Louati M."/>
            <person name="Nouioui I."/>
            <person name="Hezbri K."/>
            <person name="Abebe-Akele F."/>
            <person name="Simpson S."/>
            <person name="Morris K."/>
            <person name="Thomas K."/>
            <person name="Gtari M."/>
            <person name="Tisa L.S."/>
        </authorList>
    </citation>
    <scope>NUCLEOTIDE SEQUENCE [LARGE SCALE GENOMIC DNA]</scope>
    <source>
        <strain evidence="3">NRRL B-16219</strain>
    </source>
</reference>
<dbReference type="AlphaFoldDB" id="A0A1S1PYI6"/>
<protein>
    <recommendedName>
        <fullName evidence="4">Nucleotide exchange factor GrpE</fullName>
    </recommendedName>
</protein>
<dbReference type="EMBL" id="MAXA01000227">
    <property type="protein sequence ID" value="OHV26379.1"/>
    <property type="molecule type" value="Genomic_DNA"/>
</dbReference>
<organism evidence="2 3">
    <name type="scientific">Parafrankia soli</name>
    <dbReference type="NCBI Taxonomy" id="2599596"/>
    <lineage>
        <taxon>Bacteria</taxon>
        <taxon>Bacillati</taxon>
        <taxon>Actinomycetota</taxon>
        <taxon>Actinomycetes</taxon>
        <taxon>Frankiales</taxon>
        <taxon>Frankiaceae</taxon>
        <taxon>Parafrankia</taxon>
    </lineage>
</organism>
<keyword evidence="3" id="KW-1185">Reference proteome</keyword>